<evidence type="ECO:0000313" key="2">
    <source>
        <dbReference type="EMBL" id="GJD78188.1"/>
    </source>
</evidence>
<reference evidence="2" key="2">
    <citation type="submission" date="2021-08" db="EMBL/GenBank/DDBJ databases">
        <authorList>
            <person name="Tani A."/>
            <person name="Ola A."/>
            <person name="Ogura Y."/>
            <person name="Katsura K."/>
            <person name="Hayashi T."/>
        </authorList>
    </citation>
    <scope>NUCLEOTIDE SEQUENCE</scope>
    <source>
        <strain evidence="2">NBRC 103626</strain>
    </source>
</reference>
<reference evidence="2" key="1">
    <citation type="journal article" date="2016" name="Front. Microbiol.">
        <title>Genome Sequence of the Piezophilic, Mesophilic Sulfate-Reducing Bacterium Desulfovibrio indicus J2T.</title>
        <authorList>
            <person name="Cao J."/>
            <person name="Maignien L."/>
            <person name="Shao Z."/>
            <person name="Alain K."/>
            <person name="Jebbar M."/>
        </authorList>
    </citation>
    <scope>NUCLEOTIDE SEQUENCE</scope>
    <source>
        <strain evidence="2">NBRC 103626</strain>
    </source>
</reference>
<accession>A0AA37HM72</accession>
<dbReference type="EMBL" id="BPQM01000028">
    <property type="protein sequence ID" value="GJD78188.1"/>
    <property type="molecule type" value="Genomic_DNA"/>
</dbReference>
<name>A0AA37HM72_9HYPH</name>
<evidence type="ECO:0000313" key="3">
    <source>
        <dbReference type="Proteomes" id="UP001055108"/>
    </source>
</evidence>
<proteinExistence type="predicted"/>
<dbReference type="RefSeq" id="WP_238301906.1">
    <property type="nucleotide sequence ID" value="NZ_BPQM01000028.1"/>
</dbReference>
<protein>
    <submittedName>
        <fullName evidence="2">Uncharacterized protein</fullName>
    </submittedName>
</protein>
<keyword evidence="3" id="KW-1185">Reference proteome</keyword>
<dbReference type="AlphaFoldDB" id="A0AA37HM72"/>
<sequence>MNEDERDGQGTARSDALSKEPPISDGQSGRPRDETIAQTGAGLPNDTGEPVQIDADEVRRIEEKIRRM</sequence>
<gene>
    <name evidence="2" type="ORF">NBEOAGPD_1402</name>
</gene>
<feature type="region of interest" description="Disordered" evidence="1">
    <location>
        <begin position="1"/>
        <end position="57"/>
    </location>
</feature>
<evidence type="ECO:0000256" key="1">
    <source>
        <dbReference type="SAM" id="MobiDB-lite"/>
    </source>
</evidence>
<dbReference type="Proteomes" id="UP001055108">
    <property type="component" value="Unassembled WGS sequence"/>
</dbReference>
<comment type="caution">
    <text evidence="2">The sequence shown here is derived from an EMBL/GenBank/DDBJ whole genome shotgun (WGS) entry which is preliminary data.</text>
</comment>
<organism evidence="2 3">
    <name type="scientific">Methylobacterium gregans</name>
    <dbReference type="NCBI Taxonomy" id="374424"/>
    <lineage>
        <taxon>Bacteria</taxon>
        <taxon>Pseudomonadati</taxon>
        <taxon>Pseudomonadota</taxon>
        <taxon>Alphaproteobacteria</taxon>
        <taxon>Hyphomicrobiales</taxon>
        <taxon>Methylobacteriaceae</taxon>
        <taxon>Methylobacterium</taxon>
    </lineage>
</organism>